<evidence type="ECO:0000313" key="3">
    <source>
        <dbReference type="Proteomes" id="UP000324222"/>
    </source>
</evidence>
<keyword evidence="3" id="KW-1185">Reference proteome</keyword>
<organism evidence="2 3">
    <name type="scientific">Portunus trituberculatus</name>
    <name type="common">Swimming crab</name>
    <name type="synonym">Neptunus trituberculatus</name>
    <dbReference type="NCBI Taxonomy" id="210409"/>
    <lineage>
        <taxon>Eukaryota</taxon>
        <taxon>Metazoa</taxon>
        <taxon>Ecdysozoa</taxon>
        <taxon>Arthropoda</taxon>
        <taxon>Crustacea</taxon>
        <taxon>Multicrustacea</taxon>
        <taxon>Malacostraca</taxon>
        <taxon>Eumalacostraca</taxon>
        <taxon>Eucarida</taxon>
        <taxon>Decapoda</taxon>
        <taxon>Pleocyemata</taxon>
        <taxon>Brachyura</taxon>
        <taxon>Eubrachyura</taxon>
        <taxon>Portunoidea</taxon>
        <taxon>Portunidae</taxon>
        <taxon>Portuninae</taxon>
        <taxon>Portunus</taxon>
    </lineage>
</organism>
<feature type="region of interest" description="Disordered" evidence="1">
    <location>
        <begin position="51"/>
        <end position="81"/>
    </location>
</feature>
<proteinExistence type="predicted"/>
<evidence type="ECO:0000256" key="1">
    <source>
        <dbReference type="SAM" id="MobiDB-lite"/>
    </source>
</evidence>
<protein>
    <submittedName>
        <fullName evidence="2">Uncharacterized protein</fullName>
    </submittedName>
</protein>
<dbReference type="EMBL" id="VSRR010002959">
    <property type="protein sequence ID" value="MPC34002.1"/>
    <property type="molecule type" value="Genomic_DNA"/>
</dbReference>
<dbReference type="OrthoDB" id="2162143at2759"/>
<name>A0A5B7EIJ9_PORTR</name>
<sequence length="81" mass="9385">MNPSSAYPPQHIESGETAEPIPVEPRTRWQRAAAEARTTSRIQGEEFFTRVWPEEQHTPPSSPGKWLSRKREELNEIETKE</sequence>
<comment type="caution">
    <text evidence="2">The sequence shown here is derived from an EMBL/GenBank/DDBJ whole genome shotgun (WGS) entry which is preliminary data.</text>
</comment>
<gene>
    <name evidence="2" type="ORF">E2C01_027373</name>
</gene>
<feature type="compositionally biased region" description="Basic and acidic residues" evidence="1">
    <location>
        <begin position="69"/>
        <end position="81"/>
    </location>
</feature>
<feature type="region of interest" description="Disordered" evidence="1">
    <location>
        <begin position="1"/>
        <end position="21"/>
    </location>
</feature>
<dbReference type="AlphaFoldDB" id="A0A5B7EIJ9"/>
<evidence type="ECO:0000313" key="2">
    <source>
        <dbReference type="EMBL" id="MPC34002.1"/>
    </source>
</evidence>
<reference evidence="2 3" key="1">
    <citation type="submission" date="2019-05" db="EMBL/GenBank/DDBJ databases">
        <title>Another draft genome of Portunus trituberculatus and its Hox gene families provides insights of decapod evolution.</title>
        <authorList>
            <person name="Jeong J.-H."/>
            <person name="Song I."/>
            <person name="Kim S."/>
            <person name="Choi T."/>
            <person name="Kim D."/>
            <person name="Ryu S."/>
            <person name="Kim W."/>
        </authorList>
    </citation>
    <scope>NUCLEOTIDE SEQUENCE [LARGE SCALE GENOMIC DNA]</scope>
    <source>
        <tissue evidence="2">Muscle</tissue>
    </source>
</reference>
<accession>A0A5B7EIJ9</accession>
<dbReference type="Proteomes" id="UP000324222">
    <property type="component" value="Unassembled WGS sequence"/>
</dbReference>